<dbReference type="CDD" id="cd09610">
    <property type="entry name" value="M3B_PepF"/>
    <property type="match status" value="1"/>
</dbReference>
<protein>
    <submittedName>
        <fullName evidence="9">Oligoendopeptidase F PepF</fullName>
    </submittedName>
</protein>
<proteinExistence type="inferred from homology"/>
<sequence>MGFYIKGVAMAKDFTTSNENTQTKNINTEELLRGEILMQKSEIDKDQKSLISSKNKKIKLIEKKALPESLEFNLDTLFKDEKELENFAKELDIKLQEFNDAYAGKLSMLQAEDFSKALQVYDSLSEGLGAIMTYVFLKFAVDSKTYGALYADYELKCNAMYAKVMFFELEFADLDSAKMNEFITQNDKYSFFLQNIEATKKYKLSLKEEQILLNVAPVGVDAFSRLFDESFANMRFKGVVDDEKIGEEEILGFLHVDDRKLRKLAQKNFTKGLRKNSHLLTYILNMVRKDVAITQKLRGYEKPESFRHINNQTTQASVDSMIDCVNANMQLVHGYYRVKAQFLGHKLKDYDRYAPLGLTKNGKKTKVEFQDALYDTLESFYNFSPRFYEIAKEAVFNGWIDSHPKPTKRGGAFSHGSVPSAHPYVMLNFTGNRRDAFTIAHELGHAIHQELSKIQGTLNHDTPLTTAETASVFAEMLLFDSMKKTLKGKELLEIYAGKIEDIFSTLFRQIVMTNFERAVHEKEGELKSEDFDKIWLDENKKMFGNSVYLTKKYAKWWSYIPHFIHSPFYCYAYSYGQLLVLALFGLYKKSEDKEKFIQTYIDFLSAGGSKSPKDLILTFGFDVNESAFWEIGMNEVKNLLKEFEDLLNSTKL</sequence>
<evidence type="ECO:0000256" key="2">
    <source>
        <dbReference type="ARBA" id="ARBA00022723"/>
    </source>
</evidence>
<evidence type="ECO:0000256" key="4">
    <source>
        <dbReference type="ARBA" id="ARBA00022833"/>
    </source>
</evidence>
<dbReference type="Pfam" id="PF08439">
    <property type="entry name" value="Peptidase_M3_N"/>
    <property type="match status" value="1"/>
</dbReference>
<keyword evidence="5 6" id="KW-0482">Metalloprotease</keyword>
<gene>
    <name evidence="9" type="primary">pepF</name>
    <name evidence="9" type="ORF">NHP164001_12850</name>
</gene>
<keyword evidence="3 6" id="KW-0378">Hydrolase</keyword>
<dbReference type="InterPro" id="IPR045090">
    <property type="entry name" value="Pept_M3A_M3B"/>
</dbReference>
<feature type="domain" description="Oligopeptidase F N-terminal" evidence="8">
    <location>
        <begin position="170"/>
        <end position="236"/>
    </location>
</feature>
<dbReference type="Gene3D" id="1.20.140.70">
    <property type="entry name" value="Oligopeptidase f, N-terminal domain"/>
    <property type="match status" value="1"/>
</dbReference>
<keyword evidence="2 6" id="KW-0479">Metal-binding</keyword>
<dbReference type="Gene3D" id="1.10.1370.20">
    <property type="entry name" value="Oligoendopeptidase f, C-terminal domain"/>
    <property type="match status" value="1"/>
</dbReference>
<dbReference type="PANTHER" id="PTHR11804:SF5">
    <property type="entry name" value="OLIGOENDOPEPTIDASE F"/>
    <property type="match status" value="1"/>
</dbReference>
<keyword evidence="10" id="KW-1185">Reference proteome</keyword>
<dbReference type="InterPro" id="IPR001567">
    <property type="entry name" value="Pept_M3A_M3B_dom"/>
</dbReference>
<dbReference type="Pfam" id="PF01432">
    <property type="entry name" value="Peptidase_M3"/>
    <property type="match status" value="1"/>
</dbReference>
<evidence type="ECO:0000313" key="9">
    <source>
        <dbReference type="EMBL" id="GAB0173267.1"/>
    </source>
</evidence>
<dbReference type="RefSeq" id="WP_369607488.1">
    <property type="nucleotide sequence ID" value="NZ_BAAFHN010000029.1"/>
</dbReference>
<dbReference type="InterPro" id="IPR013647">
    <property type="entry name" value="OligopepF_N_dom"/>
</dbReference>
<evidence type="ECO:0000313" key="10">
    <source>
        <dbReference type="Proteomes" id="UP001562457"/>
    </source>
</evidence>
<dbReference type="PANTHER" id="PTHR11804">
    <property type="entry name" value="PROTEASE M3 THIMET OLIGOPEPTIDASE-RELATED"/>
    <property type="match status" value="1"/>
</dbReference>
<evidence type="ECO:0000256" key="6">
    <source>
        <dbReference type="RuleBase" id="RU003435"/>
    </source>
</evidence>
<dbReference type="Proteomes" id="UP001562457">
    <property type="component" value="Unassembled WGS sequence"/>
</dbReference>
<dbReference type="SUPFAM" id="SSF55486">
    <property type="entry name" value="Metalloproteases ('zincins'), catalytic domain"/>
    <property type="match status" value="1"/>
</dbReference>
<dbReference type="EMBL" id="BAAFHN010000029">
    <property type="protein sequence ID" value="GAB0173267.1"/>
    <property type="molecule type" value="Genomic_DNA"/>
</dbReference>
<evidence type="ECO:0000256" key="5">
    <source>
        <dbReference type="ARBA" id="ARBA00023049"/>
    </source>
</evidence>
<name>A0ABQ0D4J7_9HELI</name>
<feature type="domain" description="Peptidase M3A/M3B catalytic" evidence="7">
    <location>
        <begin position="254"/>
        <end position="633"/>
    </location>
</feature>
<keyword evidence="4 6" id="KW-0862">Zinc</keyword>
<evidence type="ECO:0000259" key="7">
    <source>
        <dbReference type="Pfam" id="PF01432"/>
    </source>
</evidence>
<reference evidence="9 10" key="1">
    <citation type="submission" date="2024-06" db="EMBL/GenBank/DDBJ databases">
        <title>Draft genome sequence of Helicobacter trogontum NHP16-4001.</title>
        <authorList>
            <person name="Rimbara E."/>
            <person name="Suzuki M."/>
        </authorList>
    </citation>
    <scope>NUCLEOTIDE SEQUENCE [LARGE SCALE GENOMIC DNA]</scope>
    <source>
        <strain evidence="9 10">NHP16-4001</strain>
    </source>
</reference>
<keyword evidence="1 6" id="KW-0645">Protease</keyword>
<comment type="cofactor">
    <cofactor evidence="6">
        <name>Zn(2+)</name>
        <dbReference type="ChEBI" id="CHEBI:29105"/>
    </cofactor>
    <text evidence="6">Binds 1 zinc ion.</text>
</comment>
<comment type="similarity">
    <text evidence="6">Belongs to the peptidase M3 family.</text>
</comment>
<evidence type="ECO:0000256" key="3">
    <source>
        <dbReference type="ARBA" id="ARBA00022801"/>
    </source>
</evidence>
<organism evidence="9 10">
    <name type="scientific">Helicobacter trogontum</name>
    <dbReference type="NCBI Taxonomy" id="50960"/>
    <lineage>
        <taxon>Bacteria</taxon>
        <taxon>Pseudomonadati</taxon>
        <taxon>Campylobacterota</taxon>
        <taxon>Epsilonproteobacteria</taxon>
        <taxon>Campylobacterales</taxon>
        <taxon>Helicobacteraceae</taxon>
        <taxon>Helicobacter</taxon>
    </lineage>
</organism>
<evidence type="ECO:0000259" key="8">
    <source>
        <dbReference type="Pfam" id="PF08439"/>
    </source>
</evidence>
<dbReference type="InterPro" id="IPR042088">
    <property type="entry name" value="OligoPept_F_C"/>
</dbReference>
<comment type="caution">
    <text evidence="9">The sequence shown here is derived from an EMBL/GenBank/DDBJ whole genome shotgun (WGS) entry which is preliminary data.</text>
</comment>
<evidence type="ECO:0000256" key="1">
    <source>
        <dbReference type="ARBA" id="ARBA00022670"/>
    </source>
</evidence>
<accession>A0ABQ0D4J7</accession>